<name>A0A1C7MTZ8_9FUNG</name>
<protein>
    <submittedName>
        <fullName evidence="1">Uncharacterized protein</fullName>
    </submittedName>
</protein>
<reference evidence="1 2" key="1">
    <citation type="submission" date="2016-03" db="EMBL/GenBank/DDBJ databases">
        <title>Choanephora cucurbitarum.</title>
        <authorList>
            <person name="Min B."/>
            <person name="Park H."/>
            <person name="Park J.-H."/>
            <person name="Shin H.-D."/>
            <person name="Choi I.-G."/>
        </authorList>
    </citation>
    <scope>NUCLEOTIDE SEQUENCE [LARGE SCALE GENOMIC DNA]</scope>
    <source>
        <strain evidence="1 2">KUS-F28377</strain>
    </source>
</reference>
<evidence type="ECO:0000313" key="1">
    <source>
        <dbReference type="EMBL" id="OBZ80313.1"/>
    </source>
</evidence>
<sequence length="309" mass="35509">MNIHPQHRTKDETMIQIAVCPGKPKDIVSFLKPLVNEVKQIYEKGLGFTGDMPGIAELMCFVGHVGTYGCRICKSKAVVPRPISSHGKYFPRYFPEKGEDRTVEELKNGDILHQLPGLPRLFTDLPAFSIAFFFFGDELHLLGHGMGHLVYNLLHFKSMEKFETHESTRYSFAVSAPFNQRSFIDQLGAWIIGSKPTCPAAFDYSFDNRTGYYRAVDWQQFLLYIVPTVVIPNLECEESKVALMNLVIAISIALQKSISTQDIVNMRRFLVVWERFLKNEISQKWLNVRVWTMNNHVTTYHMPTLIEQQ</sequence>
<comment type="caution">
    <text evidence="1">The sequence shown here is derived from an EMBL/GenBank/DDBJ whole genome shotgun (WGS) entry which is preliminary data.</text>
</comment>
<gene>
    <name evidence="1" type="ORF">A0J61_11638</name>
</gene>
<dbReference type="Proteomes" id="UP000093000">
    <property type="component" value="Unassembled WGS sequence"/>
</dbReference>
<evidence type="ECO:0000313" key="2">
    <source>
        <dbReference type="Proteomes" id="UP000093000"/>
    </source>
</evidence>
<organism evidence="1 2">
    <name type="scientific">Choanephora cucurbitarum</name>
    <dbReference type="NCBI Taxonomy" id="101091"/>
    <lineage>
        <taxon>Eukaryota</taxon>
        <taxon>Fungi</taxon>
        <taxon>Fungi incertae sedis</taxon>
        <taxon>Mucoromycota</taxon>
        <taxon>Mucoromycotina</taxon>
        <taxon>Mucoromycetes</taxon>
        <taxon>Mucorales</taxon>
        <taxon>Mucorineae</taxon>
        <taxon>Choanephoraceae</taxon>
        <taxon>Choanephoroideae</taxon>
        <taxon>Choanephora</taxon>
    </lineage>
</organism>
<proteinExistence type="predicted"/>
<dbReference type="OrthoDB" id="2289822at2759"/>
<dbReference type="AlphaFoldDB" id="A0A1C7MTZ8"/>
<feature type="non-terminal residue" evidence="1">
    <location>
        <position position="309"/>
    </location>
</feature>
<dbReference type="STRING" id="101091.A0A1C7MTZ8"/>
<dbReference type="InParanoid" id="A0A1C7MTZ8"/>
<accession>A0A1C7MTZ8</accession>
<keyword evidence="2" id="KW-1185">Reference proteome</keyword>
<dbReference type="EMBL" id="LUGH01002284">
    <property type="protein sequence ID" value="OBZ80313.1"/>
    <property type="molecule type" value="Genomic_DNA"/>
</dbReference>